<dbReference type="InterPro" id="IPR029044">
    <property type="entry name" value="Nucleotide-diphossugar_trans"/>
</dbReference>
<dbReference type="InterPro" id="IPR011009">
    <property type="entry name" value="Kinase-like_dom_sf"/>
</dbReference>
<evidence type="ECO:0000313" key="7">
    <source>
        <dbReference type="EMBL" id="OGM64902.1"/>
    </source>
</evidence>
<dbReference type="EMBL" id="MGHH01000007">
    <property type="protein sequence ID" value="OGM64902.1"/>
    <property type="molecule type" value="Genomic_DNA"/>
</dbReference>
<organism evidence="7 8">
    <name type="scientific">Candidatus Woesebacteria bacterium RIFCSPLOWO2_01_FULL_39_25</name>
    <dbReference type="NCBI Taxonomy" id="1802521"/>
    <lineage>
        <taxon>Bacteria</taxon>
        <taxon>Candidatus Woeseibacteriota</taxon>
    </lineage>
</organism>
<evidence type="ECO:0000259" key="6">
    <source>
        <dbReference type="Pfam" id="PF00483"/>
    </source>
</evidence>
<dbReference type="Pfam" id="PF00483">
    <property type="entry name" value="NTP_transferase"/>
    <property type="match status" value="1"/>
</dbReference>
<name>A0A1F8BLJ8_9BACT</name>
<protein>
    <recommendedName>
        <fullName evidence="2">UTP--glucose-1-phosphate uridylyltransferase</fullName>
        <ecNumber evidence="2">2.7.7.9</ecNumber>
    </recommendedName>
</protein>
<dbReference type="AlphaFoldDB" id="A0A1F8BLJ8"/>
<evidence type="ECO:0000256" key="1">
    <source>
        <dbReference type="ARBA" id="ARBA00006890"/>
    </source>
</evidence>
<dbReference type="PANTHER" id="PTHR43197">
    <property type="entry name" value="UTP--GLUCOSE-1-PHOSPHATE URIDYLYLTRANSFERASE"/>
    <property type="match status" value="1"/>
</dbReference>
<dbReference type="PANTHER" id="PTHR43197:SF1">
    <property type="entry name" value="UTP--GLUCOSE-1-PHOSPHATE URIDYLYLTRANSFERASE"/>
    <property type="match status" value="1"/>
</dbReference>
<comment type="caution">
    <text evidence="7">The sequence shown here is derived from an EMBL/GenBank/DDBJ whole genome shotgun (WGS) entry which is preliminary data.</text>
</comment>
<dbReference type="SUPFAM" id="SSF56112">
    <property type="entry name" value="Protein kinase-like (PK-like)"/>
    <property type="match status" value="1"/>
</dbReference>
<dbReference type="Gene3D" id="3.90.1200.10">
    <property type="match status" value="1"/>
</dbReference>
<feature type="domain" description="Nucleotidyl transferase" evidence="6">
    <location>
        <begin position="10"/>
        <end position="232"/>
    </location>
</feature>
<dbReference type="InterPro" id="IPR005835">
    <property type="entry name" value="NTP_transferase_dom"/>
</dbReference>
<dbReference type="STRING" id="1802521.A2893_04580"/>
<reference evidence="7 8" key="1">
    <citation type="journal article" date="2016" name="Nat. Commun.">
        <title>Thousands of microbial genomes shed light on interconnected biogeochemical processes in an aquifer system.</title>
        <authorList>
            <person name="Anantharaman K."/>
            <person name="Brown C.T."/>
            <person name="Hug L.A."/>
            <person name="Sharon I."/>
            <person name="Castelle C.J."/>
            <person name="Probst A.J."/>
            <person name="Thomas B.C."/>
            <person name="Singh A."/>
            <person name="Wilkins M.J."/>
            <person name="Karaoz U."/>
            <person name="Brodie E.L."/>
            <person name="Williams K.H."/>
            <person name="Hubbard S.S."/>
            <person name="Banfield J.F."/>
        </authorList>
    </citation>
    <scope>NUCLEOTIDE SEQUENCE [LARGE SCALE GENOMIC DNA]</scope>
</reference>
<evidence type="ECO:0000256" key="3">
    <source>
        <dbReference type="ARBA" id="ARBA00022679"/>
    </source>
</evidence>
<evidence type="ECO:0000256" key="4">
    <source>
        <dbReference type="ARBA" id="ARBA00022695"/>
    </source>
</evidence>
<dbReference type="Gene3D" id="3.90.550.10">
    <property type="entry name" value="Spore Coat Polysaccharide Biosynthesis Protein SpsA, Chain A"/>
    <property type="match status" value="1"/>
</dbReference>
<sequence>MNNSRNKIVAIIPAGGMPNNILTQSGNLPDAMVPINCKPVIGYIIEDLIERGIRKVFVILNSSDEYTESYLKNKFKDKLFINVIYQDFLERGVGYAVYLAVKNISRNEKVLVYLGDTIYKGKLTFNENALVTSNIYEESTKWCFVENKKEGLLFIDKPKNYLGEGKVLCGLYFFKKGALVRKVAEELVRNIKKIEMSDILTIYSENQKFKLVNAKRWYDCGNIENYYKAKIDFLKVRHFNKLIYNDLFGSITKSSNNSEDFNKIDDEINWYLNLPQDLQIFAPRLIDYRKTKRNSNYSLEFYGYQSLADLFVFNSLDLRVWTSIIKKLFEIIEEFRKYKVDIPYKNYYEMYYVKTIKRIEMLEKRKYWQETFSKEYVLINGNKIKNIKYYLDAIKVSVKKLYTKKEMAFIHGDLCLGNILFDPTNKIFKFIDPRGSFGKQSVYGDLKYDLGKLRHSFHGLYDFITSDLFTIKKDGFRYLFKIYSEGRHKDIGNIFDKELIKNGFNLEKIKLIEALLFASMIPIHKDSLERQKAMYLTSAILLNEIDFTAL</sequence>
<dbReference type="GO" id="GO:0003983">
    <property type="term" value="F:UTP:glucose-1-phosphate uridylyltransferase activity"/>
    <property type="evidence" value="ECO:0007669"/>
    <property type="project" value="UniProtKB-EC"/>
</dbReference>
<keyword evidence="4" id="KW-0548">Nucleotidyltransferase</keyword>
<dbReference type="GO" id="GO:0006011">
    <property type="term" value="P:UDP-alpha-D-glucose metabolic process"/>
    <property type="evidence" value="ECO:0007669"/>
    <property type="project" value="InterPro"/>
</dbReference>
<dbReference type="Proteomes" id="UP000176725">
    <property type="component" value="Unassembled WGS sequence"/>
</dbReference>
<accession>A0A1F8BLJ8</accession>
<evidence type="ECO:0000256" key="5">
    <source>
        <dbReference type="ARBA" id="ARBA00048128"/>
    </source>
</evidence>
<keyword evidence="3" id="KW-0808">Transferase</keyword>
<proteinExistence type="inferred from homology"/>
<evidence type="ECO:0000313" key="8">
    <source>
        <dbReference type="Proteomes" id="UP000176725"/>
    </source>
</evidence>
<evidence type="ECO:0000256" key="2">
    <source>
        <dbReference type="ARBA" id="ARBA00012415"/>
    </source>
</evidence>
<dbReference type="EC" id="2.7.7.9" evidence="2"/>
<comment type="similarity">
    <text evidence="1">Belongs to the UDPGP type 2 family.</text>
</comment>
<dbReference type="InterPro" id="IPR005771">
    <property type="entry name" value="GalU_uridylyltTrfase_bac/arc"/>
</dbReference>
<gene>
    <name evidence="7" type="ORF">A2893_04580</name>
</gene>
<dbReference type="SUPFAM" id="SSF53448">
    <property type="entry name" value="Nucleotide-diphospho-sugar transferases"/>
    <property type="match status" value="1"/>
</dbReference>
<comment type="catalytic activity">
    <reaction evidence="5">
        <text>alpha-D-glucose 1-phosphate + UTP + H(+) = UDP-alpha-D-glucose + diphosphate</text>
        <dbReference type="Rhea" id="RHEA:19889"/>
        <dbReference type="ChEBI" id="CHEBI:15378"/>
        <dbReference type="ChEBI" id="CHEBI:33019"/>
        <dbReference type="ChEBI" id="CHEBI:46398"/>
        <dbReference type="ChEBI" id="CHEBI:58601"/>
        <dbReference type="ChEBI" id="CHEBI:58885"/>
        <dbReference type="EC" id="2.7.7.9"/>
    </reaction>
</comment>